<proteinExistence type="predicted"/>
<keyword evidence="2" id="KW-1185">Reference proteome</keyword>
<dbReference type="OrthoDB" id="5979581at2759"/>
<dbReference type="EMBL" id="KN612327">
    <property type="protein sequence ID" value="KHJ75863.1"/>
    <property type="molecule type" value="Genomic_DNA"/>
</dbReference>
<protein>
    <submittedName>
        <fullName evidence="1">Uncharacterized protein</fullName>
    </submittedName>
</protein>
<dbReference type="Gene3D" id="1.10.510.10">
    <property type="entry name" value="Transferase(Phosphotransferase) domain 1"/>
    <property type="match status" value="1"/>
</dbReference>
<reference evidence="1 2" key="1">
    <citation type="submission" date="2014-03" db="EMBL/GenBank/DDBJ databases">
        <title>Draft genome of the hookworm Oesophagostomum dentatum.</title>
        <authorList>
            <person name="Mitreva M."/>
        </authorList>
    </citation>
    <scope>NUCLEOTIDE SEQUENCE [LARGE SCALE GENOMIC DNA]</scope>
    <source>
        <strain evidence="1 2">OD-Hann</strain>
    </source>
</reference>
<evidence type="ECO:0000313" key="1">
    <source>
        <dbReference type="EMBL" id="KHJ75863.1"/>
    </source>
</evidence>
<accession>A0A0B1RS20</accession>
<gene>
    <name evidence="1" type="ORF">OESDEN_24519</name>
</gene>
<evidence type="ECO:0000313" key="2">
    <source>
        <dbReference type="Proteomes" id="UP000053660"/>
    </source>
</evidence>
<dbReference type="AlphaFoldDB" id="A0A0B1RS20"/>
<organism evidence="1 2">
    <name type="scientific">Oesophagostomum dentatum</name>
    <name type="common">Nodular worm</name>
    <dbReference type="NCBI Taxonomy" id="61180"/>
    <lineage>
        <taxon>Eukaryota</taxon>
        <taxon>Metazoa</taxon>
        <taxon>Ecdysozoa</taxon>
        <taxon>Nematoda</taxon>
        <taxon>Chromadorea</taxon>
        <taxon>Rhabditida</taxon>
        <taxon>Rhabditina</taxon>
        <taxon>Rhabditomorpha</taxon>
        <taxon>Strongyloidea</taxon>
        <taxon>Strongylidae</taxon>
        <taxon>Oesophagostomum</taxon>
    </lineage>
</organism>
<name>A0A0B1RS20_OESDE</name>
<sequence>MKIDSRQEPLLSEMLVLCPVEEYRKVLDHIDSLMFFDEPDYDMIYSTLRKAMKRKGVSEFPYDWEKDAAMSST</sequence>
<dbReference type="Proteomes" id="UP000053660">
    <property type="component" value="Unassembled WGS sequence"/>
</dbReference>